<dbReference type="InterPro" id="IPR016699">
    <property type="entry name" value="Acid_ceramidase-like"/>
</dbReference>
<dbReference type="PANTHER" id="PTHR28583">
    <property type="entry name" value="ACID AMIDASE"/>
    <property type="match status" value="1"/>
</dbReference>
<dbReference type="PANTHER" id="PTHR28583:SF1">
    <property type="entry name" value="ACID CERAMIDASE"/>
    <property type="match status" value="1"/>
</dbReference>
<sequence length="400" mass="45561">CFYFLILPKMYVNILCLTLMLALTCVSAQVPPFTEKCVQGTYPPDLSRKVPTVIINLDLKPQDRWTHVVKDMKPQIEDLLVAFKSFIRDFGNWTEAIIKLVDNDFGYLADELPAPYGDELKGIATASGLPLGEVVLYNIFYEIFTVCTSIVGQDLNGRMYHARNLDFGLFLGWDIKNNTWEITEKLRPTIRILEFQRSGKTLYKTVNYLGYIGVLTGIRPGVFTLTMNERFNIDGGFVGIFEWLLGNHTGQWMSFLTRDTLEQAASYDDAKDRLANTPMLAPAYYILGGTKPGQGCVITRSRQKAIDVWEMSSQPANSWYILETNYDHWKKPMFLDDRRTPANKCMQKLTQKGMGIAGIYDVLSSKPVLNKLTTYTALMQVDSGHLECWLQYCPDPCYPF</sequence>
<evidence type="ECO:0000256" key="12">
    <source>
        <dbReference type="ARBA" id="ARBA00023145"/>
    </source>
</evidence>
<feature type="chain" id="PRO_5035782566" description="Acid ceramidase" evidence="18">
    <location>
        <begin position="29"/>
        <end position="400"/>
    </location>
</feature>
<evidence type="ECO:0000256" key="11">
    <source>
        <dbReference type="ARBA" id="ARBA00023098"/>
    </source>
</evidence>
<dbReference type="GO" id="GO:0006631">
    <property type="term" value="P:fatty acid metabolic process"/>
    <property type="evidence" value="ECO:0007669"/>
    <property type="project" value="InterPro"/>
</dbReference>
<comment type="similarity">
    <text evidence="5">Belongs to the acid ceramidase family.</text>
</comment>
<evidence type="ECO:0000313" key="22">
    <source>
        <dbReference type="Proteomes" id="UP000749559"/>
    </source>
</evidence>
<reference evidence="21" key="1">
    <citation type="submission" date="2022-03" db="EMBL/GenBank/DDBJ databases">
        <authorList>
            <person name="Martin C."/>
        </authorList>
    </citation>
    <scope>NUCLEOTIDE SEQUENCE</scope>
</reference>
<comment type="pathway">
    <text evidence="3">Lipid metabolism; sphingolipid metabolism.</text>
</comment>
<dbReference type="GO" id="GO:0016020">
    <property type="term" value="C:membrane"/>
    <property type="evidence" value="ECO:0007669"/>
    <property type="project" value="GOC"/>
</dbReference>
<evidence type="ECO:0000256" key="2">
    <source>
        <dbReference type="ARBA" id="ARBA00004613"/>
    </source>
</evidence>
<name>A0A8S4NA98_OWEFU</name>
<dbReference type="GO" id="GO:0005576">
    <property type="term" value="C:extracellular region"/>
    <property type="evidence" value="ECO:0007669"/>
    <property type="project" value="UniProtKB-SubCell"/>
</dbReference>
<evidence type="ECO:0000259" key="19">
    <source>
        <dbReference type="Pfam" id="PF02275"/>
    </source>
</evidence>
<comment type="pathway">
    <text evidence="4">Sphingolipid metabolism.</text>
</comment>
<keyword evidence="15" id="KW-0458">Lysosome</keyword>
<keyword evidence="13" id="KW-1015">Disulfide bond</keyword>
<keyword evidence="12" id="KW-0865">Zymogen</keyword>
<protein>
    <recommendedName>
        <fullName evidence="16">Acid ceramidase</fullName>
        <ecNumber evidence="6">3.5.1.23</ecNumber>
    </recommendedName>
</protein>
<evidence type="ECO:0000256" key="3">
    <source>
        <dbReference type="ARBA" id="ARBA00004760"/>
    </source>
</evidence>
<dbReference type="InterPro" id="IPR029132">
    <property type="entry name" value="CBAH/NAAA_C"/>
</dbReference>
<keyword evidence="14" id="KW-0325">Glycoprotein</keyword>
<dbReference type="GO" id="GO:0006665">
    <property type="term" value="P:sphingolipid metabolic process"/>
    <property type="evidence" value="ECO:0007669"/>
    <property type="project" value="UniProtKB-KW"/>
</dbReference>
<feature type="active site" description="Nucleophile" evidence="17">
    <location>
        <position position="147"/>
    </location>
</feature>
<dbReference type="OrthoDB" id="5273684at2759"/>
<feature type="domain" description="Acid ceramidase N-terminal" evidence="20">
    <location>
        <begin position="49"/>
        <end position="108"/>
    </location>
</feature>
<evidence type="ECO:0000256" key="6">
    <source>
        <dbReference type="ARBA" id="ARBA00011891"/>
    </source>
</evidence>
<dbReference type="FunFam" id="3.60.60.10:FF:000006">
    <property type="entry name" value="N-acylethanolamine-hydrolyzing acid amidase"/>
    <property type="match status" value="1"/>
</dbReference>
<feature type="domain" description="Choloylglycine hydrolase/NAAA C-terminal" evidence="19">
    <location>
        <begin position="147"/>
        <end position="385"/>
    </location>
</feature>
<dbReference type="Pfam" id="PF02275">
    <property type="entry name" value="CBAH"/>
    <property type="match status" value="1"/>
</dbReference>
<keyword evidence="22" id="KW-1185">Reference proteome</keyword>
<evidence type="ECO:0000256" key="18">
    <source>
        <dbReference type="SAM" id="SignalP"/>
    </source>
</evidence>
<evidence type="ECO:0000256" key="5">
    <source>
        <dbReference type="ARBA" id="ARBA00005730"/>
    </source>
</evidence>
<evidence type="ECO:0000259" key="20">
    <source>
        <dbReference type="Pfam" id="PF15508"/>
    </source>
</evidence>
<keyword evidence="10" id="KW-0746">Sphingolipid metabolism</keyword>
<dbReference type="InterPro" id="IPR029130">
    <property type="entry name" value="Acid_ceramidase_N"/>
</dbReference>
<dbReference type="Gene3D" id="3.60.60.10">
    <property type="entry name" value="Penicillin V Acylase, Chain A"/>
    <property type="match status" value="1"/>
</dbReference>
<dbReference type="GO" id="GO:0017040">
    <property type="term" value="F:N-acylsphingosine amidohydrolase activity"/>
    <property type="evidence" value="ECO:0007669"/>
    <property type="project" value="UniProtKB-EC"/>
</dbReference>
<feature type="non-terminal residue" evidence="21">
    <location>
        <position position="1"/>
    </location>
</feature>
<evidence type="ECO:0000256" key="17">
    <source>
        <dbReference type="PIRSR" id="PIRSR017632-1"/>
    </source>
</evidence>
<evidence type="ECO:0000256" key="9">
    <source>
        <dbReference type="ARBA" id="ARBA00022801"/>
    </source>
</evidence>
<evidence type="ECO:0000256" key="15">
    <source>
        <dbReference type="ARBA" id="ARBA00023228"/>
    </source>
</evidence>
<evidence type="ECO:0000256" key="10">
    <source>
        <dbReference type="ARBA" id="ARBA00022919"/>
    </source>
</evidence>
<dbReference type="EMBL" id="CAIIXF020000002">
    <property type="protein sequence ID" value="CAH1777606.1"/>
    <property type="molecule type" value="Genomic_DNA"/>
</dbReference>
<keyword evidence="7" id="KW-0964">Secreted</keyword>
<organism evidence="21 22">
    <name type="scientific">Owenia fusiformis</name>
    <name type="common">Polychaete worm</name>
    <dbReference type="NCBI Taxonomy" id="6347"/>
    <lineage>
        <taxon>Eukaryota</taxon>
        <taxon>Metazoa</taxon>
        <taxon>Spiralia</taxon>
        <taxon>Lophotrochozoa</taxon>
        <taxon>Annelida</taxon>
        <taxon>Polychaeta</taxon>
        <taxon>Sedentaria</taxon>
        <taxon>Canalipalpata</taxon>
        <taxon>Sabellida</taxon>
        <taxon>Oweniida</taxon>
        <taxon>Oweniidae</taxon>
        <taxon>Owenia</taxon>
    </lineage>
</organism>
<dbReference type="Proteomes" id="UP000749559">
    <property type="component" value="Unassembled WGS sequence"/>
</dbReference>
<keyword evidence="11" id="KW-0443">Lipid metabolism</keyword>
<keyword evidence="9" id="KW-0378">Hydrolase</keyword>
<dbReference type="GO" id="GO:0005764">
    <property type="term" value="C:lysosome"/>
    <property type="evidence" value="ECO:0007669"/>
    <property type="project" value="UniProtKB-SubCell"/>
</dbReference>
<evidence type="ECO:0000256" key="13">
    <source>
        <dbReference type="ARBA" id="ARBA00023157"/>
    </source>
</evidence>
<dbReference type="AlphaFoldDB" id="A0A8S4NA98"/>
<dbReference type="Pfam" id="PF15508">
    <property type="entry name" value="NAAA-beta"/>
    <property type="match status" value="1"/>
</dbReference>
<comment type="subcellular location">
    <subcellularLocation>
        <location evidence="1">Lysosome</location>
    </subcellularLocation>
    <subcellularLocation>
        <location evidence="2">Secreted</location>
    </subcellularLocation>
</comment>
<dbReference type="GO" id="GO:0017064">
    <property type="term" value="F:fatty acid amide hydrolase activity"/>
    <property type="evidence" value="ECO:0007669"/>
    <property type="project" value="InterPro"/>
</dbReference>
<evidence type="ECO:0000256" key="16">
    <source>
        <dbReference type="ARBA" id="ARBA00040588"/>
    </source>
</evidence>
<dbReference type="CDD" id="cd01903">
    <property type="entry name" value="Ntn_AC_NAAA"/>
    <property type="match status" value="1"/>
</dbReference>
<keyword evidence="8 18" id="KW-0732">Signal</keyword>
<evidence type="ECO:0000256" key="7">
    <source>
        <dbReference type="ARBA" id="ARBA00022525"/>
    </source>
</evidence>
<evidence type="ECO:0000256" key="4">
    <source>
        <dbReference type="ARBA" id="ARBA00004991"/>
    </source>
</evidence>
<proteinExistence type="inferred from homology"/>
<gene>
    <name evidence="21" type="ORF">OFUS_LOCUS4625</name>
</gene>
<feature type="signal peptide" evidence="18">
    <location>
        <begin position="1"/>
        <end position="28"/>
    </location>
</feature>
<dbReference type="PIRSF" id="PIRSF017632">
    <property type="entry name" value="Acid_ceramidase-like"/>
    <property type="match status" value="1"/>
</dbReference>
<evidence type="ECO:0000256" key="1">
    <source>
        <dbReference type="ARBA" id="ARBA00004371"/>
    </source>
</evidence>
<evidence type="ECO:0000256" key="8">
    <source>
        <dbReference type="ARBA" id="ARBA00022729"/>
    </source>
</evidence>
<evidence type="ECO:0000313" key="21">
    <source>
        <dbReference type="EMBL" id="CAH1777606.1"/>
    </source>
</evidence>
<comment type="caution">
    <text evidence="21">The sequence shown here is derived from an EMBL/GenBank/DDBJ whole genome shotgun (WGS) entry which is preliminary data.</text>
</comment>
<accession>A0A8S4NA98</accession>
<evidence type="ECO:0000256" key="14">
    <source>
        <dbReference type="ARBA" id="ARBA00023180"/>
    </source>
</evidence>
<dbReference type="EC" id="3.5.1.23" evidence="6"/>